<protein>
    <submittedName>
        <fullName evidence="1">Uncharacterized protein</fullName>
    </submittedName>
</protein>
<proteinExistence type="predicted"/>
<dbReference type="Proteomes" id="UP000281553">
    <property type="component" value="Unassembled WGS sequence"/>
</dbReference>
<name>A0A3P7N8N5_DIBLA</name>
<reference evidence="1 2" key="1">
    <citation type="submission" date="2018-11" db="EMBL/GenBank/DDBJ databases">
        <authorList>
            <consortium name="Pathogen Informatics"/>
        </authorList>
    </citation>
    <scope>NUCLEOTIDE SEQUENCE [LARGE SCALE GENOMIC DNA]</scope>
</reference>
<sequence>MHGLECSQLECWHCPYKPHALPEASRAQDELMMQSLSVSKTPMSWFVFELFRRYQARCATYQQTVKAAERVDAKLDGLNSQWEDFCQLVESIQRFHDDELPAWWQRTSGQSASTSAAANALSIANATSLEEVSRMIASTTTMCQRLNDKKMELLASSRR</sequence>
<evidence type="ECO:0000313" key="2">
    <source>
        <dbReference type="Proteomes" id="UP000281553"/>
    </source>
</evidence>
<dbReference type="EMBL" id="UYRU01080183">
    <property type="protein sequence ID" value="VDN30827.1"/>
    <property type="molecule type" value="Genomic_DNA"/>
</dbReference>
<dbReference type="AlphaFoldDB" id="A0A3P7N8N5"/>
<organism evidence="1 2">
    <name type="scientific">Dibothriocephalus latus</name>
    <name type="common">Fish tapeworm</name>
    <name type="synonym">Diphyllobothrium latum</name>
    <dbReference type="NCBI Taxonomy" id="60516"/>
    <lineage>
        <taxon>Eukaryota</taxon>
        <taxon>Metazoa</taxon>
        <taxon>Spiralia</taxon>
        <taxon>Lophotrochozoa</taxon>
        <taxon>Platyhelminthes</taxon>
        <taxon>Cestoda</taxon>
        <taxon>Eucestoda</taxon>
        <taxon>Diphyllobothriidea</taxon>
        <taxon>Diphyllobothriidae</taxon>
        <taxon>Dibothriocephalus</taxon>
    </lineage>
</organism>
<keyword evidence="2" id="KW-1185">Reference proteome</keyword>
<accession>A0A3P7N8N5</accession>
<gene>
    <name evidence="1" type="ORF">DILT_LOCUS15623</name>
</gene>
<evidence type="ECO:0000313" key="1">
    <source>
        <dbReference type="EMBL" id="VDN30827.1"/>
    </source>
</evidence>